<dbReference type="EMBL" id="JAODIM010000043">
    <property type="protein sequence ID" value="MCU5779553.1"/>
    <property type="molecule type" value="Genomic_DNA"/>
</dbReference>
<evidence type="ECO:0000313" key="3">
    <source>
        <dbReference type="Proteomes" id="UP001064262"/>
    </source>
</evidence>
<dbReference type="Proteomes" id="UP001064262">
    <property type="component" value="Unassembled WGS sequence"/>
</dbReference>
<dbReference type="AlphaFoldDB" id="A0A9J6PMM8"/>
<feature type="region of interest" description="Disordered" evidence="1">
    <location>
        <begin position="56"/>
        <end position="97"/>
    </location>
</feature>
<evidence type="ECO:0000313" key="2">
    <source>
        <dbReference type="EMBL" id="MCU5779553.1"/>
    </source>
</evidence>
<proteinExistence type="predicted"/>
<keyword evidence="3" id="KW-1185">Reference proteome</keyword>
<accession>A0A9J6PMM8</accession>
<organism evidence="2 3">
    <name type="scientific">Winslowiella arboricola</name>
    <dbReference type="NCBI Taxonomy" id="2978220"/>
    <lineage>
        <taxon>Bacteria</taxon>
        <taxon>Pseudomonadati</taxon>
        <taxon>Pseudomonadota</taxon>
        <taxon>Gammaproteobacteria</taxon>
        <taxon>Enterobacterales</taxon>
        <taxon>Erwiniaceae</taxon>
        <taxon>Winslowiella</taxon>
    </lineage>
</organism>
<dbReference type="InterPro" id="IPR020317">
    <property type="entry name" value="Uncharacterised_YjbD"/>
</dbReference>
<protein>
    <submittedName>
        <fullName evidence="2">DUF3811 domain-containing protein</fullName>
    </submittedName>
</protein>
<name>A0A9J6PMM8_9GAMM</name>
<evidence type="ECO:0000256" key="1">
    <source>
        <dbReference type="SAM" id="MobiDB-lite"/>
    </source>
</evidence>
<dbReference type="Pfam" id="PF11656">
    <property type="entry name" value="DUF3811"/>
    <property type="match status" value="1"/>
</dbReference>
<dbReference type="RefSeq" id="WP_267144835.1">
    <property type="nucleotide sequence ID" value="NZ_JAODIL010000082.1"/>
</dbReference>
<reference evidence="2" key="1">
    <citation type="submission" date="2022-09" db="EMBL/GenBank/DDBJ databases">
        <title>Winslowiella arboricola sp. nov., isolated from bleeding cankers on broadleaf hosts.</title>
        <authorList>
            <person name="Brady C."/>
            <person name="Kaur S."/>
            <person name="Crampton B."/>
            <person name="Maddock D."/>
            <person name="Arnold D."/>
            <person name="Denman S."/>
        </authorList>
    </citation>
    <scope>NUCLEOTIDE SEQUENCE</scope>
    <source>
        <strain evidence="2">BAC 15a-03b</strain>
    </source>
</reference>
<comment type="caution">
    <text evidence="2">The sequence shown here is derived from an EMBL/GenBank/DDBJ whole genome shotgun (WGS) entry which is preliminary data.</text>
</comment>
<gene>
    <name evidence="2" type="primary">yjbD</name>
    <name evidence="2" type="ORF">N5923_18880</name>
</gene>
<sequence>MMKNDKEISIDAFTDNEKILIDQQVKNLIAKSGTTPGDKQLKEFTKEAKKQVMKARLAKEKATPAKVVRKPRQKNLKASEVNDFDWSASVNARPPRR</sequence>